<keyword evidence="8" id="KW-0472">Membrane</keyword>
<dbReference type="EMBL" id="KN882034">
    <property type="protein sequence ID" value="KIY46388.1"/>
    <property type="molecule type" value="Genomic_DNA"/>
</dbReference>
<evidence type="ECO:0000256" key="2">
    <source>
        <dbReference type="ARBA" id="ARBA00022723"/>
    </source>
</evidence>
<keyword evidence="12" id="KW-1185">Reference proteome</keyword>
<dbReference type="PANTHER" id="PTHR31313">
    <property type="entry name" value="TY1 ENHANCER ACTIVATOR"/>
    <property type="match status" value="1"/>
</dbReference>
<dbReference type="InterPro" id="IPR051615">
    <property type="entry name" value="Transcr_Regulatory_Elem"/>
</dbReference>
<dbReference type="PROSITE" id="PS50048">
    <property type="entry name" value="ZN2_CY6_FUNGAL_2"/>
    <property type="match status" value="1"/>
</dbReference>
<keyword evidence="8" id="KW-1133">Transmembrane helix</keyword>
<comment type="subcellular location">
    <subcellularLocation>
        <location evidence="1">Nucleus</location>
    </subcellularLocation>
</comment>
<evidence type="ECO:0000313" key="12">
    <source>
        <dbReference type="Proteomes" id="UP000054144"/>
    </source>
</evidence>
<keyword evidence="4" id="KW-0805">Transcription regulation</keyword>
<dbReference type="GO" id="GO:0008270">
    <property type="term" value="F:zinc ion binding"/>
    <property type="evidence" value="ECO:0007669"/>
    <property type="project" value="InterPro"/>
</dbReference>
<evidence type="ECO:0000313" key="10">
    <source>
        <dbReference type="EMBL" id="KIY43005.1"/>
    </source>
</evidence>
<evidence type="ECO:0000313" key="11">
    <source>
        <dbReference type="EMBL" id="KIY46388.1"/>
    </source>
</evidence>
<evidence type="ECO:0000259" key="9">
    <source>
        <dbReference type="PROSITE" id="PS50048"/>
    </source>
</evidence>
<protein>
    <recommendedName>
        <fullName evidence="9">Zn(2)-C6 fungal-type domain-containing protein</fullName>
    </recommendedName>
</protein>
<dbReference type="Pfam" id="PF04082">
    <property type="entry name" value="Fungal_trans"/>
    <property type="match status" value="1"/>
</dbReference>
<dbReference type="Proteomes" id="UP000054144">
    <property type="component" value="Unassembled WGS sequence"/>
</dbReference>
<accession>A0A0D6ZZR8</accession>
<dbReference type="SUPFAM" id="SSF57701">
    <property type="entry name" value="Zn2/Cys6 DNA-binding domain"/>
    <property type="match status" value="1"/>
</dbReference>
<dbReference type="SMART" id="SM00066">
    <property type="entry name" value="GAL4"/>
    <property type="match status" value="1"/>
</dbReference>
<evidence type="ECO:0000256" key="4">
    <source>
        <dbReference type="ARBA" id="ARBA00023015"/>
    </source>
</evidence>
<dbReference type="GO" id="GO:0003677">
    <property type="term" value="F:DNA binding"/>
    <property type="evidence" value="ECO:0007669"/>
    <property type="project" value="UniProtKB-KW"/>
</dbReference>
<feature type="domain" description="Zn(2)-C6 fungal-type" evidence="9">
    <location>
        <begin position="10"/>
        <end position="42"/>
    </location>
</feature>
<dbReference type="CDD" id="cd00067">
    <property type="entry name" value="GAL4"/>
    <property type="match status" value="1"/>
</dbReference>
<keyword evidence="2" id="KW-0479">Metal-binding</keyword>
<dbReference type="InterPro" id="IPR001138">
    <property type="entry name" value="Zn2Cys6_DnaBD"/>
</dbReference>
<dbReference type="OrthoDB" id="2154091at2759"/>
<dbReference type="AlphaFoldDB" id="A0A0D6ZZR8"/>
<feature type="non-terminal residue" evidence="10">
    <location>
        <position position="1"/>
    </location>
</feature>
<dbReference type="InterPro" id="IPR036864">
    <property type="entry name" value="Zn2-C6_fun-type_DNA-bd_sf"/>
</dbReference>
<dbReference type="EMBL" id="KN882148">
    <property type="protein sequence ID" value="KIY43005.1"/>
    <property type="molecule type" value="Genomic_DNA"/>
</dbReference>
<dbReference type="GO" id="GO:0000981">
    <property type="term" value="F:DNA-binding transcription factor activity, RNA polymerase II-specific"/>
    <property type="evidence" value="ECO:0007669"/>
    <property type="project" value="InterPro"/>
</dbReference>
<dbReference type="PANTHER" id="PTHR31313:SF81">
    <property type="entry name" value="TY1 ENHANCER ACTIVATOR"/>
    <property type="match status" value="1"/>
</dbReference>
<feature type="transmembrane region" description="Helical" evidence="8">
    <location>
        <begin position="496"/>
        <end position="517"/>
    </location>
</feature>
<evidence type="ECO:0000256" key="5">
    <source>
        <dbReference type="ARBA" id="ARBA00023125"/>
    </source>
</evidence>
<evidence type="ECO:0000256" key="7">
    <source>
        <dbReference type="ARBA" id="ARBA00023242"/>
    </source>
</evidence>
<evidence type="ECO:0000256" key="1">
    <source>
        <dbReference type="ARBA" id="ARBA00004123"/>
    </source>
</evidence>
<gene>
    <name evidence="10" type="ORF">FISHEDRAFT_23244</name>
    <name evidence="11" type="ORF">FISHEDRAFT_26732</name>
</gene>
<evidence type="ECO:0000256" key="6">
    <source>
        <dbReference type="ARBA" id="ARBA00023163"/>
    </source>
</evidence>
<keyword evidence="3" id="KW-0862">Zinc</keyword>
<dbReference type="Gene3D" id="4.10.240.10">
    <property type="entry name" value="Zn(2)-C6 fungal-type DNA-binding domain"/>
    <property type="match status" value="1"/>
</dbReference>
<keyword evidence="7" id="KW-0539">Nucleus</keyword>
<feature type="non-terminal residue" evidence="10">
    <location>
        <position position="576"/>
    </location>
</feature>
<organism evidence="10 12">
    <name type="scientific">Fistulina hepatica ATCC 64428</name>
    <dbReference type="NCBI Taxonomy" id="1128425"/>
    <lineage>
        <taxon>Eukaryota</taxon>
        <taxon>Fungi</taxon>
        <taxon>Dikarya</taxon>
        <taxon>Basidiomycota</taxon>
        <taxon>Agaricomycotina</taxon>
        <taxon>Agaricomycetes</taxon>
        <taxon>Agaricomycetidae</taxon>
        <taxon>Agaricales</taxon>
        <taxon>Fistulinaceae</taxon>
        <taxon>Fistulina</taxon>
    </lineage>
</organism>
<dbReference type="GO" id="GO:0005634">
    <property type="term" value="C:nucleus"/>
    <property type="evidence" value="ECO:0007669"/>
    <property type="project" value="UniProtKB-SubCell"/>
</dbReference>
<reference evidence="10 12" key="1">
    <citation type="journal article" date="2015" name="Fungal Genet. Biol.">
        <title>Evolution of novel wood decay mechanisms in Agaricales revealed by the genome sequences of Fistulina hepatica and Cylindrobasidium torrendii.</title>
        <authorList>
            <person name="Floudas D."/>
            <person name="Held B.W."/>
            <person name="Riley R."/>
            <person name="Nagy L.G."/>
            <person name="Koehler G."/>
            <person name="Ransdell A.S."/>
            <person name="Younus H."/>
            <person name="Chow J."/>
            <person name="Chiniquy J."/>
            <person name="Lipzen A."/>
            <person name="Tritt A."/>
            <person name="Sun H."/>
            <person name="Haridas S."/>
            <person name="LaButti K."/>
            <person name="Ohm R.A."/>
            <person name="Kues U."/>
            <person name="Blanchette R.A."/>
            <person name="Grigoriev I.V."/>
            <person name="Minto R.E."/>
            <person name="Hibbett D.S."/>
        </authorList>
    </citation>
    <scope>NUCLEOTIDE SEQUENCE [LARGE SCALE GENOMIC DNA]</scope>
    <source>
        <strain evidence="10 12">ATCC 64428</strain>
    </source>
</reference>
<dbReference type="PROSITE" id="PS00463">
    <property type="entry name" value="ZN2_CY6_FUNGAL_1"/>
    <property type="match status" value="1"/>
</dbReference>
<proteinExistence type="predicted"/>
<dbReference type="CDD" id="cd12148">
    <property type="entry name" value="fungal_TF_MHR"/>
    <property type="match status" value="1"/>
</dbReference>
<keyword evidence="8" id="KW-0812">Transmembrane</keyword>
<evidence type="ECO:0000256" key="8">
    <source>
        <dbReference type="SAM" id="Phobius"/>
    </source>
</evidence>
<sequence length="576" mass="64555">RGKGTYVSQACSVCRDRKIKCDGAKPVCTPCGLHGRHDECTWGRESARKPRTEAHFQALRRRIQVLEAMVEQCRQEHGPLSGLPSDSGASLPNPIPVSPTESYLSALVNDDDESDAESVAASTGGYIDITQELCLPTRNLKLEDRDLLFHGVTAPFSYEPGSPSVPPQPVPDPHSSYILLVDGVNESAVNLEFDWARHLPPEVPLLRKEHDRLLDIMLKFYTSWCLRIIPKYFLRDMAHALSTPRHLPAPKTPHYSPMLHNALITVASAFSDDPMVRDFQSREYFAKKAKSYIDTECRTPNLSVIQALNIIGSYHSSRGEQTLGFIYFGMSGRMSQTLGLGVNCSDWVKSGIISPQDMQDRYWGYWTTFGQDVCWSLYVGRDFCLTPPKQDLAIPFGDADFDHELWYHPPSGIPPQPCYLGRTFVASIELLQITRNVLEVIKGLSRATTKQETPNNVVSSIEQPDKNTDHVKLCRHASENIMELASAWRNMYTLRYVPVTFIQVVFAAGTVFLLLAVHSATGIRVAEVLLTQSLNNFDQCIKMLVDAGQSWPCALNISDILENLLHSHLIPFLARR</sequence>
<keyword evidence="6" id="KW-0804">Transcription</keyword>
<evidence type="ECO:0000256" key="3">
    <source>
        <dbReference type="ARBA" id="ARBA00022833"/>
    </source>
</evidence>
<dbReference type="GO" id="GO:0006351">
    <property type="term" value="P:DNA-templated transcription"/>
    <property type="evidence" value="ECO:0007669"/>
    <property type="project" value="InterPro"/>
</dbReference>
<name>A0A0D6ZZR8_9AGAR</name>
<keyword evidence="5" id="KW-0238">DNA-binding</keyword>
<dbReference type="Pfam" id="PF00172">
    <property type="entry name" value="Zn_clus"/>
    <property type="match status" value="1"/>
</dbReference>
<dbReference type="InterPro" id="IPR007219">
    <property type="entry name" value="XnlR_reg_dom"/>
</dbReference>